<dbReference type="STRING" id="81972.D7MD70"/>
<gene>
    <name evidence="2" type="ORF">ARALYDRAFT_657175</name>
</gene>
<dbReference type="Proteomes" id="UP000008694">
    <property type="component" value="Unassembled WGS sequence"/>
</dbReference>
<evidence type="ECO:0000313" key="2">
    <source>
        <dbReference type="EMBL" id="EFH45724.1"/>
    </source>
</evidence>
<accession>D7MD70</accession>
<sequence>MSDQGPPTIRCKFSIPTEVYDFFESVRKYIPGPILGMIISSKPDDFICLVEKTHDTCWAIVVAELISALRFILKYDATYTDYSAQYLVDYADQSKGLMANHSRKGHYCYTHSIAKGLEFVKHGGIPLAKHCKYVGCRKLTAYRPPKDHSHVRIASVQRRSSVDEALPHLEFHPIGASLAIFQPDYLTIKEGIYRGPMSKGSIYKGLHAVSIYGIDEENGETIVLVKSSHGEDVGRDGYFRVSLDIMMIEVPWEGQEAHPNFKRPTKLLTGFCFPREQELK</sequence>
<protein>
    <submittedName>
        <fullName evidence="2">Predicted protein</fullName>
    </submittedName>
</protein>
<organism evidence="3">
    <name type="scientific">Arabidopsis lyrata subsp. lyrata</name>
    <name type="common">Lyre-leaved rock-cress</name>
    <dbReference type="NCBI Taxonomy" id="81972"/>
    <lineage>
        <taxon>Eukaryota</taxon>
        <taxon>Viridiplantae</taxon>
        <taxon>Streptophyta</taxon>
        <taxon>Embryophyta</taxon>
        <taxon>Tracheophyta</taxon>
        <taxon>Spermatophyta</taxon>
        <taxon>Magnoliopsida</taxon>
        <taxon>eudicotyledons</taxon>
        <taxon>Gunneridae</taxon>
        <taxon>Pentapetalae</taxon>
        <taxon>rosids</taxon>
        <taxon>malvids</taxon>
        <taxon>Brassicales</taxon>
        <taxon>Brassicaceae</taxon>
        <taxon>Camelineae</taxon>
        <taxon>Arabidopsis</taxon>
    </lineage>
</organism>
<proteinExistence type="predicted"/>
<evidence type="ECO:0000313" key="3">
    <source>
        <dbReference type="Proteomes" id="UP000008694"/>
    </source>
</evidence>
<dbReference type="EMBL" id="GL348719">
    <property type="protein sequence ID" value="EFH45724.1"/>
    <property type="molecule type" value="Genomic_DNA"/>
</dbReference>
<dbReference type="Gramene" id="Al_scaffold_0007_1230">
    <property type="protein sequence ID" value="Al_scaffold_0007_1230"/>
    <property type="gene ID" value="Al_scaffold_0007_1230"/>
</dbReference>
<feature type="domain" description="Peptidase C1A papain C-terminal" evidence="1">
    <location>
        <begin position="42"/>
        <end position="252"/>
    </location>
</feature>
<evidence type="ECO:0000259" key="1">
    <source>
        <dbReference type="SMART" id="SM00645"/>
    </source>
</evidence>
<dbReference type="GO" id="GO:0006508">
    <property type="term" value="P:proteolysis"/>
    <property type="evidence" value="ECO:0007669"/>
    <property type="project" value="InterPro"/>
</dbReference>
<dbReference type="GO" id="GO:0008234">
    <property type="term" value="F:cysteine-type peptidase activity"/>
    <property type="evidence" value="ECO:0007669"/>
    <property type="project" value="InterPro"/>
</dbReference>
<reference evidence="3" key="1">
    <citation type="journal article" date="2011" name="Nat. Genet.">
        <title>The Arabidopsis lyrata genome sequence and the basis of rapid genome size change.</title>
        <authorList>
            <person name="Hu T.T."/>
            <person name="Pattyn P."/>
            <person name="Bakker E.G."/>
            <person name="Cao J."/>
            <person name="Cheng J.-F."/>
            <person name="Clark R.M."/>
            <person name="Fahlgren N."/>
            <person name="Fawcett J.A."/>
            <person name="Grimwood J."/>
            <person name="Gundlach H."/>
            <person name="Haberer G."/>
            <person name="Hollister J.D."/>
            <person name="Ossowski S."/>
            <person name="Ottilar R.P."/>
            <person name="Salamov A.A."/>
            <person name="Schneeberger K."/>
            <person name="Spannagl M."/>
            <person name="Wang X."/>
            <person name="Yang L."/>
            <person name="Nasrallah M.E."/>
            <person name="Bergelson J."/>
            <person name="Carrington J.C."/>
            <person name="Gaut B.S."/>
            <person name="Schmutz J."/>
            <person name="Mayer K.F.X."/>
            <person name="Van de Peer Y."/>
            <person name="Grigoriev I.V."/>
            <person name="Nordborg M."/>
            <person name="Weigel D."/>
            <person name="Guo Y.-L."/>
        </authorList>
    </citation>
    <scope>NUCLEOTIDE SEQUENCE [LARGE SCALE GENOMIC DNA]</scope>
    <source>
        <strain evidence="3">cv. MN47</strain>
    </source>
</reference>
<dbReference type="SUPFAM" id="SSF54001">
    <property type="entry name" value="Cysteine proteinases"/>
    <property type="match status" value="1"/>
</dbReference>
<dbReference type="SMART" id="SM00645">
    <property type="entry name" value="Pept_C1"/>
    <property type="match status" value="1"/>
</dbReference>
<dbReference type="Gene3D" id="3.90.70.10">
    <property type="entry name" value="Cysteine proteinases"/>
    <property type="match status" value="1"/>
</dbReference>
<dbReference type="HOGENOM" id="CLU_1095598_0_0_1"/>
<dbReference type="AlphaFoldDB" id="D7MD70"/>
<dbReference type="Pfam" id="PF00112">
    <property type="entry name" value="Peptidase_C1"/>
    <property type="match status" value="1"/>
</dbReference>
<dbReference type="InterPro" id="IPR000668">
    <property type="entry name" value="Peptidase_C1A_C"/>
</dbReference>
<name>D7MD70_ARALL</name>
<dbReference type="InterPro" id="IPR038765">
    <property type="entry name" value="Papain-like_cys_pep_sf"/>
</dbReference>
<keyword evidence="3" id="KW-1185">Reference proteome</keyword>